<keyword evidence="5" id="KW-1185">Reference proteome</keyword>
<name>A0AAV1PFS5_SCOSC</name>
<comment type="caution">
    <text evidence="4">The sequence shown here is derived from an EMBL/GenBank/DDBJ whole genome shotgun (WGS) entry which is preliminary data.</text>
</comment>
<keyword evidence="1" id="KW-0732">Signal</keyword>
<dbReference type="InterPro" id="IPR026664">
    <property type="entry name" value="Stereocilin-rel"/>
</dbReference>
<proteinExistence type="predicted"/>
<feature type="domain" description="Stereocilin LRR" evidence="3">
    <location>
        <begin position="710"/>
        <end position="804"/>
    </location>
</feature>
<accession>A0AAV1PFS5</accession>
<protein>
    <submittedName>
        <fullName evidence="4">Stereocilin</fullName>
    </submittedName>
</protein>
<dbReference type="InterPro" id="IPR048992">
    <property type="entry name" value="Stereocilin_LRR"/>
</dbReference>
<evidence type="ECO:0000259" key="3">
    <source>
        <dbReference type="Pfam" id="PF21058"/>
    </source>
</evidence>
<dbReference type="PANTHER" id="PTHR23412:SF19">
    <property type="entry name" value="STEREOCILIN 1"/>
    <property type="match status" value="1"/>
</dbReference>
<dbReference type="Pfam" id="PF21058">
    <property type="entry name" value="Stereocilin"/>
    <property type="match status" value="2"/>
</dbReference>
<feature type="domain" description="Stereocilin LRR" evidence="3">
    <location>
        <begin position="824"/>
        <end position="927"/>
    </location>
</feature>
<evidence type="ECO:0000313" key="5">
    <source>
        <dbReference type="Proteomes" id="UP001314229"/>
    </source>
</evidence>
<sequence>MCILFGDLKQLIMWGINHNVSWSFGNSIIDILLETFLPSEQSLCTYPGPECQNPPSGPFQRSVQGADTDNSHFILLKCDRHNLAELNDTLCAEILTDLREGSSTSVLTLCQALSSLSPTQIEQVWSNICYVIQALVSPLVSKSSDCSISDTQPSSAVNSFSQTLPLLQSAPHRIARDATNLKQLACSYKNWLEDKVVNPVLVSLCSDNEREMFVKEVCHNAVLMRKLISDQMNTWLYGYCANSSADSTYMVTQFCVYEEWIDQPSVLVDPSLLEFCMNLDSPRLTKLICEHNGFFMLLLSNPENMRFMPNCSSLASPPSIPDLDSLMLNSCRYSEWHDVTQITTDILSKCILRDPKGFTREVCSNQTFLNSLLRMRENSWLGSHCNTTVTFPPTEAPKPFSIADWCDYHTWADRQVDDSVVGLCWQYDQLAFQKNVCCKASVFEKLIQDPQNKWVKSVCADMKEIEEIEVLPQVCKYSEWTHPIIVDMTELALCAEIDPLNFTSKVCSNETVLQNLLANQDNTWLIQHCANHSKPGVSPGGGGGQGGGVTGFIPAEQCQYSSWSVSLPDAALLTLCWEHDQTKFVSSICPNPGLLFLLAREPSSKWVSSMCTTFTNYTSTKNTTTEHNVCLAKKLVKQFNWTCSADFTSACQPGASQNMVLQMMVRCWVESLRFRVGDLVTPSVATTMEQAVSTTVVVLLALEEIQNTSLHVTENIRLSVLSSVVRYLERDDDPDKKRVLLQCFGRVLTSLMQTARDLTSDEFFIIKEYFSIPLSSLRSVLSAAHITTVRLILQYYSRNKDTLQQLIIMYAVFFACSDLYIQTSSVLLSSAELNVPSLLNPDRLAELAHLLPLLGVTFLQHLTSSQLPAALPALDSVPFSPVQASIIVDKLSSTSTLSTPGRLKELGYLIVGVKTEALLMLTSDKLLSSLPAMAQHTPGFSPPQANAISTKLWGFPEVVGWLDDVEPLLYFTPLLSILPRTRQLVTNVTTASTKPWNTQQAKAIFNEMLATNPNLIKEDFLSLGTVGQGVTCEALQERFRADSSPSSVRRILAFLRQQPSPLHTSLKKCVIDELYQFEFFSQLLEGLGAEIALSMPTKQELLVDKMVQRMGMYTGVFTEEEFRSLGIMATFVVDEIFVQVDRSSFTDNLDFLWGLCYSSSKMDIVARILQEPAAFGPVQSWNQTTLSQMDRFLFFLPMESLQKISLELMTVGRIEKLFMSQHQWERGDVGIHCLNKNERTRLFEKQQFVLQFFLGFLKINPLSPTPMVPTCEILHTTAPSAWTSNSLTSMSSSAFSNCLELIGQDPFLASYQRSQVITKVKQMYGPVSSFSQSVISQLGGLAVELSSEELIALRLIERRSIASMGAISTWSNRQVTALLPAVNI</sequence>
<evidence type="ECO:0000256" key="1">
    <source>
        <dbReference type="ARBA" id="ARBA00022729"/>
    </source>
</evidence>
<evidence type="ECO:0000256" key="2">
    <source>
        <dbReference type="ARBA" id="ARBA00023180"/>
    </source>
</evidence>
<dbReference type="GO" id="GO:0009986">
    <property type="term" value="C:cell surface"/>
    <property type="evidence" value="ECO:0007669"/>
    <property type="project" value="TreeGrafter"/>
</dbReference>
<dbReference type="PANTHER" id="PTHR23412">
    <property type="entry name" value="STEREOCILIN RELATED"/>
    <property type="match status" value="1"/>
</dbReference>
<dbReference type="Proteomes" id="UP001314229">
    <property type="component" value="Unassembled WGS sequence"/>
</dbReference>
<organism evidence="4 5">
    <name type="scientific">Scomber scombrus</name>
    <name type="common">Atlantic mackerel</name>
    <name type="synonym">Scomber vernalis</name>
    <dbReference type="NCBI Taxonomy" id="13677"/>
    <lineage>
        <taxon>Eukaryota</taxon>
        <taxon>Metazoa</taxon>
        <taxon>Chordata</taxon>
        <taxon>Craniata</taxon>
        <taxon>Vertebrata</taxon>
        <taxon>Euteleostomi</taxon>
        <taxon>Actinopterygii</taxon>
        <taxon>Neopterygii</taxon>
        <taxon>Teleostei</taxon>
        <taxon>Neoteleostei</taxon>
        <taxon>Acanthomorphata</taxon>
        <taxon>Pelagiaria</taxon>
        <taxon>Scombriformes</taxon>
        <taxon>Scombridae</taxon>
        <taxon>Scomber</taxon>
    </lineage>
</organism>
<evidence type="ECO:0000313" key="4">
    <source>
        <dbReference type="EMBL" id="CAK6969794.1"/>
    </source>
</evidence>
<gene>
    <name evidence="4" type="ORF">FSCOSCO3_A024708</name>
</gene>
<dbReference type="GO" id="GO:0007160">
    <property type="term" value="P:cell-matrix adhesion"/>
    <property type="evidence" value="ECO:0007669"/>
    <property type="project" value="TreeGrafter"/>
</dbReference>
<reference evidence="4 5" key="1">
    <citation type="submission" date="2024-01" db="EMBL/GenBank/DDBJ databases">
        <authorList>
            <person name="Alioto T."/>
            <person name="Alioto T."/>
            <person name="Gomez Garrido J."/>
        </authorList>
    </citation>
    <scope>NUCLEOTIDE SEQUENCE [LARGE SCALE GENOMIC DNA]</scope>
</reference>
<keyword evidence="2" id="KW-0325">Glycoprotein</keyword>
<dbReference type="EMBL" id="CAWUFR010000142">
    <property type="protein sequence ID" value="CAK6969794.1"/>
    <property type="molecule type" value="Genomic_DNA"/>
</dbReference>